<gene>
    <name evidence="18" type="ORF">H0485_12545</name>
</gene>
<evidence type="ECO:0000256" key="8">
    <source>
        <dbReference type="ARBA" id="ARBA00023047"/>
    </source>
</evidence>
<feature type="region of interest" description="Disordered" evidence="15">
    <location>
        <begin position="107"/>
        <end position="129"/>
    </location>
</feature>
<dbReference type="InterPro" id="IPR054765">
    <property type="entry name" value="SLBB_dom"/>
</dbReference>
<evidence type="ECO:0000256" key="10">
    <source>
        <dbReference type="ARBA" id="ARBA00023114"/>
    </source>
</evidence>
<evidence type="ECO:0000313" key="18">
    <source>
        <dbReference type="EMBL" id="MCB5410824.1"/>
    </source>
</evidence>
<proteinExistence type="inferred from homology"/>
<evidence type="ECO:0000256" key="15">
    <source>
        <dbReference type="SAM" id="MobiDB-lite"/>
    </source>
</evidence>
<dbReference type="PANTHER" id="PTHR33619:SF3">
    <property type="entry name" value="POLYSACCHARIDE EXPORT PROTEIN GFCE-RELATED"/>
    <property type="match status" value="1"/>
</dbReference>
<feature type="domain" description="Polysaccharide export protein N-terminal" evidence="16">
    <location>
        <begin position="101"/>
        <end position="179"/>
    </location>
</feature>
<sequence length="440" mass="46809">MRIRWLILLLALGLSGCGALYHSPSVRPGLVNGAKLRVIDLTPESLLAANAAPLAPASLPLAFHQTTGAAGPGRAAALPDLPAAPADLSAATGLHLPPDPPAGPYLIGTGDMLSLSREPGRDSPGPLRVQQHRVQDDGAIALPELGRITLAGLTLEQAEAALFTRLIERGADPGVSLEISEFNARRVTISGGVARPGLVPLTLDAALASAGGLSLARREAAVIRLYRGGQLYSLPVSGFLTSPSQQKLRLADGDAIFVDPTRDPGEAETWFDQQIRLAEARSAHRASETRALSEEVALRRAALEEQRLLFERRRELGAESAGYVFLTGEVARPGRWPLPFERSASLADALYERGGVLSRTGNPRQIYVLRGAADPRDFAAITAWHLDGGSATGMVLATRMLLRPDDVIFVAEQPVTRWSRVIDQISPSLIAIPLDNVTTP</sequence>
<keyword evidence="4" id="KW-1134">Transmembrane beta strand</keyword>
<dbReference type="PROSITE" id="PS51257">
    <property type="entry name" value="PROKAR_LIPOPROTEIN"/>
    <property type="match status" value="1"/>
</dbReference>
<dbReference type="EMBL" id="JACDXX010000011">
    <property type="protein sequence ID" value="MCB5410824.1"/>
    <property type="molecule type" value="Genomic_DNA"/>
</dbReference>
<evidence type="ECO:0000256" key="12">
    <source>
        <dbReference type="ARBA" id="ARBA00023139"/>
    </source>
</evidence>
<keyword evidence="7" id="KW-0732">Signal</keyword>
<feature type="domain" description="SLBB" evidence="17">
    <location>
        <begin position="186"/>
        <end position="258"/>
    </location>
</feature>
<evidence type="ECO:0000256" key="1">
    <source>
        <dbReference type="ARBA" id="ARBA00004571"/>
    </source>
</evidence>
<evidence type="ECO:0000256" key="2">
    <source>
        <dbReference type="ARBA" id="ARBA00009450"/>
    </source>
</evidence>
<evidence type="ECO:0000256" key="4">
    <source>
        <dbReference type="ARBA" id="ARBA00022452"/>
    </source>
</evidence>
<dbReference type="InterPro" id="IPR049712">
    <property type="entry name" value="Poly_export"/>
</dbReference>
<evidence type="ECO:0000313" key="19">
    <source>
        <dbReference type="Proteomes" id="UP001198571"/>
    </source>
</evidence>
<evidence type="ECO:0000259" key="16">
    <source>
        <dbReference type="Pfam" id="PF02563"/>
    </source>
</evidence>
<dbReference type="RefSeq" id="WP_226936057.1">
    <property type="nucleotide sequence ID" value="NZ_JACDXX010000011.1"/>
</dbReference>
<keyword evidence="14" id="KW-0449">Lipoprotein</keyword>
<evidence type="ECO:0000256" key="3">
    <source>
        <dbReference type="ARBA" id="ARBA00022448"/>
    </source>
</evidence>
<evidence type="ECO:0000259" key="17">
    <source>
        <dbReference type="Pfam" id="PF22461"/>
    </source>
</evidence>
<keyword evidence="9" id="KW-0406">Ion transport</keyword>
<evidence type="ECO:0000256" key="7">
    <source>
        <dbReference type="ARBA" id="ARBA00022729"/>
    </source>
</evidence>
<keyword evidence="10" id="KW-0626">Porin</keyword>
<keyword evidence="8" id="KW-0625">Polysaccharide transport</keyword>
<dbReference type="Gene3D" id="3.10.560.10">
    <property type="entry name" value="Outer membrane lipoprotein wza domain like"/>
    <property type="match status" value="2"/>
</dbReference>
<organism evidence="18 19">
    <name type="scientific">Pseudogemmobacter faecipullorum</name>
    <dbReference type="NCBI Taxonomy" id="2755041"/>
    <lineage>
        <taxon>Bacteria</taxon>
        <taxon>Pseudomonadati</taxon>
        <taxon>Pseudomonadota</taxon>
        <taxon>Alphaproteobacteria</taxon>
        <taxon>Rhodobacterales</taxon>
        <taxon>Paracoccaceae</taxon>
        <taxon>Pseudogemmobacter</taxon>
    </lineage>
</organism>
<dbReference type="InterPro" id="IPR003715">
    <property type="entry name" value="Poly_export_N"/>
</dbReference>
<evidence type="ECO:0000256" key="13">
    <source>
        <dbReference type="ARBA" id="ARBA00023237"/>
    </source>
</evidence>
<comment type="subcellular location">
    <subcellularLocation>
        <location evidence="1">Cell outer membrane</location>
        <topology evidence="1">Multi-pass membrane protein</topology>
    </subcellularLocation>
</comment>
<dbReference type="Proteomes" id="UP001198571">
    <property type="component" value="Unassembled WGS sequence"/>
</dbReference>
<keyword evidence="3" id="KW-0813">Transport</keyword>
<reference evidence="18 19" key="1">
    <citation type="submission" date="2020-07" db="EMBL/GenBank/DDBJ databases">
        <title>Pseudogemmobacter sp. nov., isolated from poultry manure in Taiwan.</title>
        <authorList>
            <person name="Lin S.-Y."/>
            <person name="Tang Y.-S."/>
            <person name="Young C.-C."/>
        </authorList>
    </citation>
    <scope>NUCLEOTIDE SEQUENCE [LARGE SCALE GENOMIC DNA]</scope>
    <source>
        <strain evidence="18 19">CC-YST710</strain>
    </source>
</reference>
<evidence type="ECO:0000256" key="6">
    <source>
        <dbReference type="ARBA" id="ARBA00022692"/>
    </source>
</evidence>
<name>A0ABS8CN59_9RHOB</name>
<keyword evidence="12" id="KW-0564">Palmitate</keyword>
<keyword evidence="13" id="KW-0998">Cell outer membrane</keyword>
<keyword evidence="5" id="KW-0762">Sugar transport</keyword>
<evidence type="ECO:0000256" key="14">
    <source>
        <dbReference type="ARBA" id="ARBA00023288"/>
    </source>
</evidence>
<keyword evidence="11" id="KW-0472">Membrane</keyword>
<evidence type="ECO:0000256" key="11">
    <source>
        <dbReference type="ARBA" id="ARBA00023136"/>
    </source>
</evidence>
<accession>A0ABS8CN59</accession>
<dbReference type="Gene3D" id="3.30.1950.10">
    <property type="entry name" value="wza like domain"/>
    <property type="match status" value="1"/>
</dbReference>
<dbReference type="PANTHER" id="PTHR33619">
    <property type="entry name" value="POLYSACCHARIDE EXPORT PROTEIN GFCE-RELATED"/>
    <property type="match status" value="1"/>
</dbReference>
<protein>
    <submittedName>
        <fullName evidence="18">Polysaccharide biosynthesis/export family protein</fullName>
    </submittedName>
</protein>
<comment type="similarity">
    <text evidence="2">Belongs to the BexD/CtrA/VexA family.</text>
</comment>
<comment type="caution">
    <text evidence="18">The sequence shown here is derived from an EMBL/GenBank/DDBJ whole genome shotgun (WGS) entry which is preliminary data.</text>
</comment>
<dbReference type="Pfam" id="PF02563">
    <property type="entry name" value="Poly_export"/>
    <property type="match status" value="1"/>
</dbReference>
<feature type="domain" description="SLBB" evidence="17">
    <location>
        <begin position="324"/>
        <end position="410"/>
    </location>
</feature>
<keyword evidence="6" id="KW-0812">Transmembrane</keyword>
<evidence type="ECO:0000256" key="5">
    <source>
        <dbReference type="ARBA" id="ARBA00022597"/>
    </source>
</evidence>
<dbReference type="Pfam" id="PF22461">
    <property type="entry name" value="SLBB_2"/>
    <property type="match status" value="2"/>
</dbReference>
<evidence type="ECO:0000256" key="9">
    <source>
        <dbReference type="ARBA" id="ARBA00023065"/>
    </source>
</evidence>
<keyword evidence="19" id="KW-1185">Reference proteome</keyword>